<evidence type="ECO:0000313" key="3">
    <source>
        <dbReference type="Proteomes" id="UP000054270"/>
    </source>
</evidence>
<organism evidence="2 3">
    <name type="scientific">Hypholoma sublateritium (strain FD-334 SS-4)</name>
    <dbReference type="NCBI Taxonomy" id="945553"/>
    <lineage>
        <taxon>Eukaryota</taxon>
        <taxon>Fungi</taxon>
        <taxon>Dikarya</taxon>
        <taxon>Basidiomycota</taxon>
        <taxon>Agaricomycotina</taxon>
        <taxon>Agaricomycetes</taxon>
        <taxon>Agaricomycetidae</taxon>
        <taxon>Agaricales</taxon>
        <taxon>Agaricineae</taxon>
        <taxon>Strophariaceae</taxon>
        <taxon>Hypholoma</taxon>
    </lineage>
</organism>
<sequence length="416" mass="45417">MTDGLKFGCSASNSLHVVRHPAHRAASPTPSSRTVALSVLFDIGADKSCHAGSCIEPSPSHSNSAPSPHCCITPGDTGRYTPPSRAVVQFITTALLIVSAMRSPATSGISTSSAAPRSSRSCRPPSLRSTRHARFNGFLHRARRHRSRCRLSAFALLAVYRLRLVRVIRHVHLPHAHPYGTGLADPRAPIALCPSRLRELSISRTRATPLLSWRTACTRSVSYGRGTSARSASPPSGLERIRHVLERIRSVLERIWHARPRRWIPSNFALAYALRHSGLPHRITSPKSSLTRGPLPHHSRERLTPLEDANIMQIYMTSPSPSRTCSPVVCDDAPIHKFWHTLHDTPSAMPDIPAFFASPSARRVCVIAKAARNFWPSSGGGGGFQPGWESTHANINNGRDATVLERPPPCLTSTST</sequence>
<feature type="compositionally biased region" description="Low complexity" evidence="1">
    <location>
        <begin position="110"/>
        <end position="128"/>
    </location>
</feature>
<keyword evidence="3" id="KW-1185">Reference proteome</keyword>
<gene>
    <name evidence="2" type="ORF">HYPSUDRAFT_205418</name>
</gene>
<dbReference type="EMBL" id="KN817589">
    <property type="protein sequence ID" value="KJA18454.1"/>
    <property type="molecule type" value="Genomic_DNA"/>
</dbReference>
<feature type="region of interest" description="Disordered" evidence="1">
    <location>
        <begin position="107"/>
        <end position="128"/>
    </location>
</feature>
<dbReference type="AlphaFoldDB" id="A0A0D2NHL5"/>
<reference evidence="3" key="1">
    <citation type="submission" date="2014-04" db="EMBL/GenBank/DDBJ databases">
        <title>Evolutionary Origins and Diversification of the Mycorrhizal Mutualists.</title>
        <authorList>
            <consortium name="DOE Joint Genome Institute"/>
            <consortium name="Mycorrhizal Genomics Consortium"/>
            <person name="Kohler A."/>
            <person name="Kuo A."/>
            <person name="Nagy L.G."/>
            <person name="Floudas D."/>
            <person name="Copeland A."/>
            <person name="Barry K.W."/>
            <person name="Cichocki N."/>
            <person name="Veneault-Fourrey C."/>
            <person name="LaButti K."/>
            <person name="Lindquist E.A."/>
            <person name="Lipzen A."/>
            <person name="Lundell T."/>
            <person name="Morin E."/>
            <person name="Murat C."/>
            <person name="Riley R."/>
            <person name="Ohm R."/>
            <person name="Sun H."/>
            <person name="Tunlid A."/>
            <person name="Henrissat B."/>
            <person name="Grigoriev I.V."/>
            <person name="Hibbett D.S."/>
            <person name="Martin F."/>
        </authorList>
    </citation>
    <scope>NUCLEOTIDE SEQUENCE [LARGE SCALE GENOMIC DNA]</scope>
    <source>
        <strain evidence="3">FD-334 SS-4</strain>
    </source>
</reference>
<dbReference type="Proteomes" id="UP000054270">
    <property type="component" value="Unassembled WGS sequence"/>
</dbReference>
<name>A0A0D2NHL5_HYPSF</name>
<evidence type="ECO:0000313" key="2">
    <source>
        <dbReference type="EMBL" id="KJA18454.1"/>
    </source>
</evidence>
<accession>A0A0D2NHL5</accession>
<evidence type="ECO:0000256" key="1">
    <source>
        <dbReference type="SAM" id="MobiDB-lite"/>
    </source>
</evidence>
<protein>
    <submittedName>
        <fullName evidence="2">Uncharacterized protein</fullName>
    </submittedName>
</protein>
<feature type="region of interest" description="Disordered" evidence="1">
    <location>
        <begin position="393"/>
        <end position="416"/>
    </location>
</feature>
<proteinExistence type="predicted"/>